<name>A0A6L2LKR3_TANCI</name>
<sequence>MFGQDDSECLNTIRVNLGVDSMKQSDPNPMKNGAAKDVQKQENVKNNEASTLKSNTNSGVLNSCNKGPSEKLIEDSESDVEDVYDKTSIFMASNKKKSGSGADAILLVWKLHNTYPVVSKTKQSSESFKVWEDVEDQLEPMWGAIGFC</sequence>
<proteinExistence type="predicted"/>
<dbReference type="AlphaFoldDB" id="A0A6L2LKR3"/>
<protein>
    <submittedName>
        <fullName evidence="2">Uncharacterized protein</fullName>
    </submittedName>
</protein>
<reference evidence="2" key="1">
    <citation type="journal article" date="2019" name="Sci. Rep.">
        <title>Draft genome of Tanacetum cinerariifolium, the natural source of mosquito coil.</title>
        <authorList>
            <person name="Yamashiro T."/>
            <person name="Shiraishi A."/>
            <person name="Satake H."/>
            <person name="Nakayama K."/>
        </authorList>
    </citation>
    <scope>NUCLEOTIDE SEQUENCE</scope>
</reference>
<gene>
    <name evidence="2" type="ORF">Tci_033555</name>
</gene>
<organism evidence="2">
    <name type="scientific">Tanacetum cinerariifolium</name>
    <name type="common">Dalmatian daisy</name>
    <name type="synonym">Chrysanthemum cinerariifolium</name>
    <dbReference type="NCBI Taxonomy" id="118510"/>
    <lineage>
        <taxon>Eukaryota</taxon>
        <taxon>Viridiplantae</taxon>
        <taxon>Streptophyta</taxon>
        <taxon>Embryophyta</taxon>
        <taxon>Tracheophyta</taxon>
        <taxon>Spermatophyta</taxon>
        <taxon>Magnoliopsida</taxon>
        <taxon>eudicotyledons</taxon>
        <taxon>Gunneridae</taxon>
        <taxon>Pentapetalae</taxon>
        <taxon>asterids</taxon>
        <taxon>campanulids</taxon>
        <taxon>Asterales</taxon>
        <taxon>Asteraceae</taxon>
        <taxon>Asteroideae</taxon>
        <taxon>Anthemideae</taxon>
        <taxon>Anthemidinae</taxon>
        <taxon>Tanacetum</taxon>
    </lineage>
</organism>
<evidence type="ECO:0000313" key="2">
    <source>
        <dbReference type="EMBL" id="GEU61577.1"/>
    </source>
</evidence>
<feature type="compositionally biased region" description="Polar residues" evidence="1">
    <location>
        <begin position="46"/>
        <end position="66"/>
    </location>
</feature>
<feature type="region of interest" description="Disordered" evidence="1">
    <location>
        <begin position="19"/>
        <end position="74"/>
    </location>
</feature>
<evidence type="ECO:0000256" key="1">
    <source>
        <dbReference type="SAM" id="MobiDB-lite"/>
    </source>
</evidence>
<dbReference type="EMBL" id="BKCJ010004529">
    <property type="protein sequence ID" value="GEU61577.1"/>
    <property type="molecule type" value="Genomic_DNA"/>
</dbReference>
<comment type="caution">
    <text evidence="2">The sequence shown here is derived from an EMBL/GenBank/DDBJ whole genome shotgun (WGS) entry which is preliminary data.</text>
</comment>
<accession>A0A6L2LKR3</accession>